<name>A0ABY8UBX7_TETOB</name>
<feature type="compositionally biased region" description="Low complexity" evidence="9">
    <location>
        <begin position="362"/>
        <end position="381"/>
    </location>
</feature>
<proteinExistence type="predicted"/>
<keyword evidence="11" id="KW-1185">Reference proteome</keyword>
<feature type="coiled-coil region" evidence="8">
    <location>
        <begin position="1557"/>
        <end position="1608"/>
    </location>
</feature>
<evidence type="ECO:0000256" key="2">
    <source>
        <dbReference type="ARBA" id="ARBA00004300"/>
    </source>
</evidence>
<feature type="region of interest" description="Disordered" evidence="9">
    <location>
        <begin position="1951"/>
        <end position="1985"/>
    </location>
</feature>
<feature type="coiled-coil region" evidence="8">
    <location>
        <begin position="1995"/>
        <end position="2057"/>
    </location>
</feature>
<keyword evidence="3" id="KW-0963">Cytoplasm</keyword>
<feature type="coiled-coil region" evidence="8">
    <location>
        <begin position="1482"/>
        <end position="1516"/>
    </location>
</feature>
<dbReference type="Proteomes" id="UP001244341">
    <property type="component" value="Chromosome 10b"/>
</dbReference>
<keyword evidence="5 8" id="KW-0175">Coiled coil</keyword>
<feature type="coiled-coil region" evidence="8">
    <location>
        <begin position="1639"/>
        <end position="1673"/>
    </location>
</feature>
<keyword evidence="4" id="KW-0970">Cilium biogenesis/degradation</keyword>
<dbReference type="PANTHER" id="PTHR18879:SF20">
    <property type="entry name" value="CENTROSOMAL PROTEIN OF 290 KDA"/>
    <property type="match status" value="1"/>
</dbReference>
<evidence type="ECO:0000313" key="11">
    <source>
        <dbReference type="Proteomes" id="UP001244341"/>
    </source>
</evidence>
<evidence type="ECO:0000256" key="3">
    <source>
        <dbReference type="ARBA" id="ARBA00022490"/>
    </source>
</evidence>
<sequence>MEFHPRPQAFTGHELAELVAISPDDAAMKLGFQLQDPEVDDVVRAARDLEAGCIEPDTSLSAEENVELLLRATRLLQLGLEVQFTEAEGLLSENNGLRNDLRALEDQNRALDEEVADLRELRDREGMSADVREMEHELKELRHDFEEERRANEKLIEQSDKDKQTIDSLEAKLQRADELMKIKDDETLDLREQLSRLRDDFDELRGQYAALTASGSSKEQQREMGDTIRQQEWKIERLTKDNRALEASNCELRAQLETVKEENLQVSEKIILLDSEARELRLAAAQADDRAEVLTREKGQLGALAEELRADVAAKMALLDEFEDRFNRQYRSWEEERSSLTSQIEALRREARLYTSSKGKAARGSNAADAAGAAGAGSDAASVDEDDASPEVQLAALRRALDEAKENEVLLLEAYEQLEADVGQEVDRALAKQADELSRLARRVQFLEGHLEAERHQVALLGEEGAKLEGRLADASAKNAQYESGVYGLPQAALEIRQLKETIAARDARVQELVQQVNKLSAALEDLSDEAVLLRRKAGLPQESTLDTSGVKLQKDVTIAQLRSVNALLERQVSDLEEERRKLRLEVKFRAKYHGRAALEMGLSPEQLLLLEEYVEGLKGGRQPEERLVTQLQQRIEFLEVRLAEVMAYADIPINMRPALTELTAGSMQAGFGAVAAAGMGQLGAAAAGALAYSQQLMALHGAQGVREGAVDGAGGVAGSIKATQVELVRGALLGCLKMLRQMSEALDDNFVADAAAEELRERLKQLAKQVVDMQVSLAQKDAQLDQLAQHKAALEARMGLTGGKDAAAVAAAAVAARRGADYVSREQHEEVELELDAVKEQLLECLEELGARERELSEVNTACVRYQSSMAEVSDQVKMLYRDYANNAANWRLERSSTEKQLKKARAEAADASSQLQAVEKALKALEAGDMDDIKRQYIDAVRKAAVVQLKHAKLARQLEASTAAEKAAAERLEELQEELQDVSSTCRGRIRWLEQAAADAARRTQQLYRCLQGAAPLEAYQALVDKHSQLSREHRLLLEHAGDAAVSSQVEELLAVRQQLAELLPRYDEACNKVAELREQLRQLELPTKLSSKPSTAFISGSGSMAAKATAASAAASVTAAGSAAAVVGDDVRMALNQDLVAAMVKLEGMARRLEMAEREKDRMQASLSESQAHAAELEHRLAQVSAELSTSRALEGRLQQRLAASVPAAQLEEMAARLDAAEAAAKHEGGAMAALLQRAEAAEAKATELSSRRQRQLADITNLRATVRELSSTSDAASQLGKLHAELDHVRAKEGLARSALNRSELERLELESQARRLKQQVASLTVQLSVAQDHGRWAESELLESLTRLELGLAGHVEAWKASRWAAKLEQLKQRNDALADGMAAAVRRLAASEDGAHEAQLRCEMTEDVRLLLSRGVSEVHREAAALKEQQLVLKLEAGKLTRAELLMRQKVGYLERVNAELCELLEKCDAEALSQQGSLTAEKRELTSRMRQLQEEVVRLHDRSSALLAELEEHKAARSSRGAAAGAARAMDQSAAPSEAAARAAACAADKELMLKQIDSLKEARTEAEHMRQECHSLQAQLERKQAQLQELQATYDDVLERLKGQSTALLQALGNGGGMAGAADETALAQLRAVAEAAIRELQAKVKDREEQLEQATAKLQEHQAAYLAQHAKDRSEIEALNNKLFESGAASIAGLKANLARATAVLAATGDGREEVPYEQLRLLLEERSAEAEVLRTRLEQREASLEINRKHYEQQAQRQDAEIQRLTAALAAAPREDSAAPNTRQALQKMAAEVRLKDERLRQLRGAIKALEGKLAQLLKDKTDLVMQASSWLEQEQLDERMAELEAQKAALAADLQAAHAELAAARQAAAVQDATLRKLSEQLLKEGEAAAKLKVQLAREQGLVKSLRAKMNKAMTNMPEGSQQQLQLQVVQLQQRISELEQEQQQLQHEPQHSQAGGLAAESSDGAAASKSGGVSYASQQWEESKQLQARIDSLRKKLAKRGEELESLQKECDRRCTLLGSITAEKEKLAAALAATQAKLRRVGQEAAAAAAEPVLKADAAKVPGADLGE</sequence>
<feature type="coiled-coil region" evidence="8">
    <location>
        <begin position="394"/>
        <end position="421"/>
    </location>
</feature>
<evidence type="ECO:0000256" key="1">
    <source>
        <dbReference type="ARBA" id="ARBA00004120"/>
    </source>
</evidence>
<feature type="coiled-coil region" evidence="8">
    <location>
        <begin position="957"/>
        <end position="987"/>
    </location>
</feature>
<evidence type="ECO:0000256" key="9">
    <source>
        <dbReference type="SAM" id="MobiDB-lite"/>
    </source>
</evidence>
<evidence type="ECO:0000256" key="7">
    <source>
        <dbReference type="ARBA" id="ARBA00023273"/>
    </source>
</evidence>
<dbReference type="PANTHER" id="PTHR18879">
    <property type="entry name" value="CENTROSOMAL PROTEIN OF 290 KDA"/>
    <property type="match status" value="1"/>
</dbReference>
<evidence type="ECO:0000313" key="10">
    <source>
        <dbReference type="EMBL" id="WIA18956.1"/>
    </source>
</evidence>
<accession>A0ABY8UBX7</accession>
<keyword evidence="7" id="KW-0966">Cell projection</keyword>
<dbReference type="EMBL" id="CP126217">
    <property type="protein sequence ID" value="WIA18956.1"/>
    <property type="molecule type" value="Genomic_DNA"/>
</dbReference>
<feature type="coiled-coil region" evidence="8">
    <location>
        <begin position="496"/>
        <end position="586"/>
    </location>
</feature>
<feature type="coiled-coil region" evidence="8">
    <location>
        <begin position="889"/>
        <end position="930"/>
    </location>
</feature>
<feature type="coiled-coil region" evidence="8">
    <location>
        <begin position="277"/>
        <end position="350"/>
    </location>
</feature>
<feature type="coiled-coil region" evidence="8">
    <location>
        <begin position="1304"/>
        <end position="1331"/>
    </location>
</feature>
<evidence type="ECO:0000256" key="4">
    <source>
        <dbReference type="ARBA" id="ARBA00022794"/>
    </source>
</evidence>
<gene>
    <name evidence="10" type="ORF">OEZ85_003625</name>
</gene>
<protein>
    <recommendedName>
        <fullName evidence="12">Nucleoprotein TPR/MLP1 domain-containing protein</fullName>
    </recommendedName>
</protein>
<keyword evidence="6" id="KW-0206">Cytoskeleton</keyword>
<feature type="region of interest" description="Disordered" evidence="9">
    <location>
        <begin position="358"/>
        <end position="387"/>
    </location>
</feature>
<feature type="coiled-coil region" evidence="8">
    <location>
        <begin position="1142"/>
        <end position="1262"/>
    </location>
</feature>
<feature type="coiled-coil region" evidence="8">
    <location>
        <begin position="750"/>
        <end position="798"/>
    </location>
</feature>
<feature type="coiled-coil region" evidence="8">
    <location>
        <begin position="87"/>
        <end position="248"/>
    </location>
</feature>
<dbReference type="InterPro" id="IPR026201">
    <property type="entry name" value="Cep290"/>
</dbReference>
<evidence type="ECO:0000256" key="8">
    <source>
        <dbReference type="SAM" id="Coils"/>
    </source>
</evidence>
<feature type="coiled-coil region" evidence="8">
    <location>
        <begin position="1744"/>
        <end position="1778"/>
    </location>
</feature>
<reference evidence="10 11" key="1">
    <citation type="submission" date="2023-05" db="EMBL/GenBank/DDBJ databases">
        <title>A 100% complete, gapless, phased diploid assembly of the Scenedesmus obliquus UTEX 3031 genome.</title>
        <authorList>
            <person name="Biondi T.C."/>
            <person name="Hanschen E.R."/>
            <person name="Kwon T."/>
            <person name="Eng W."/>
            <person name="Kruse C.P.S."/>
            <person name="Koehler S.I."/>
            <person name="Kunde Y."/>
            <person name="Gleasner C.D."/>
            <person name="You Mak K.T."/>
            <person name="Polle J."/>
            <person name="Hovde B.T."/>
            <person name="Starkenburg S.R."/>
        </authorList>
    </citation>
    <scope>NUCLEOTIDE SEQUENCE [LARGE SCALE GENOMIC DNA]</scope>
    <source>
        <strain evidence="10 11">DOE0152z</strain>
    </source>
</reference>
<evidence type="ECO:0000256" key="5">
    <source>
        <dbReference type="ARBA" id="ARBA00023054"/>
    </source>
</evidence>
<comment type="subcellular location">
    <subcellularLocation>
        <location evidence="1">Cytoplasm</location>
        <location evidence="1">Cytoskeleton</location>
        <location evidence="1">Cilium basal body</location>
    </subcellularLocation>
    <subcellularLocation>
        <location evidence="2">Cytoplasm</location>
        <location evidence="2">Cytoskeleton</location>
        <location evidence="2">Microtubule organizing center</location>
        <location evidence="2">Centrosome</location>
    </subcellularLocation>
</comment>
<evidence type="ECO:0008006" key="12">
    <source>
        <dbReference type="Google" id="ProtNLM"/>
    </source>
</evidence>
<organism evidence="10 11">
    <name type="scientific">Tetradesmus obliquus</name>
    <name type="common">Green alga</name>
    <name type="synonym">Acutodesmus obliquus</name>
    <dbReference type="NCBI Taxonomy" id="3088"/>
    <lineage>
        <taxon>Eukaryota</taxon>
        <taxon>Viridiplantae</taxon>
        <taxon>Chlorophyta</taxon>
        <taxon>core chlorophytes</taxon>
        <taxon>Chlorophyceae</taxon>
        <taxon>CS clade</taxon>
        <taxon>Sphaeropleales</taxon>
        <taxon>Scenedesmaceae</taxon>
        <taxon>Tetradesmus</taxon>
    </lineage>
</organism>
<evidence type="ECO:0000256" key="6">
    <source>
        <dbReference type="ARBA" id="ARBA00023212"/>
    </source>
</evidence>